<dbReference type="RefSeq" id="WP_016456599.1">
    <property type="nucleotide sequence ID" value="NZ_KE150269.1"/>
</dbReference>
<evidence type="ECO:0000256" key="13">
    <source>
        <dbReference type="ARBA" id="ARBA00047833"/>
    </source>
</evidence>
<comment type="similarity">
    <text evidence="14">Belongs to the MurCDEF family.</text>
</comment>
<comment type="pathway">
    <text evidence="2 14">Cell wall biogenesis; peptidoglycan biosynthesis.</text>
</comment>
<evidence type="ECO:0000256" key="5">
    <source>
        <dbReference type="ARBA" id="ARBA00022598"/>
    </source>
</evidence>
<evidence type="ECO:0000256" key="7">
    <source>
        <dbReference type="ARBA" id="ARBA00022741"/>
    </source>
</evidence>
<proteinExistence type="inferred from homology"/>
<feature type="domain" description="Mur ligase central" evidence="17">
    <location>
        <begin position="120"/>
        <end position="300"/>
    </location>
</feature>
<evidence type="ECO:0000256" key="2">
    <source>
        <dbReference type="ARBA" id="ARBA00004752"/>
    </source>
</evidence>
<keyword evidence="4 14" id="KW-0963">Cytoplasm</keyword>
<keyword evidence="8 14" id="KW-0067">ATP-binding</keyword>
<evidence type="ECO:0000259" key="16">
    <source>
        <dbReference type="Pfam" id="PF02875"/>
    </source>
</evidence>
<dbReference type="SUPFAM" id="SSF51984">
    <property type="entry name" value="MurCD N-terminal domain"/>
    <property type="match status" value="1"/>
</dbReference>
<dbReference type="InterPro" id="IPR005758">
    <property type="entry name" value="UDP-N-AcMur_Ala_ligase_MurC"/>
</dbReference>
<dbReference type="InterPro" id="IPR013221">
    <property type="entry name" value="Mur_ligase_cen"/>
</dbReference>
<dbReference type="Gene3D" id="3.40.50.720">
    <property type="entry name" value="NAD(P)-binding Rossmann-like Domain"/>
    <property type="match status" value="1"/>
</dbReference>
<dbReference type="GO" id="GO:0008360">
    <property type="term" value="P:regulation of cell shape"/>
    <property type="evidence" value="ECO:0007669"/>
    <property type="project" value="UniProtKB-KW"/>
</dbReference>
<dbReference type="Pfam" id="PF01225">
    <property type="entry name" value="Mur_ligase"/>
    <property type="match status" value="1"/>
</dbReference>
<feature type="domain" description="Mur ligase N-terminal catalytic" evidence="15">
    <location>
        <begin position="18"/>
        <end position="113"/>
    </location>
</feature>
<comment type="caution">
    <text evidence="18">The sequence shown here is derived from an EMBL/GenBank/DDBJ whole genome shotgun (WGS) entry which is preliminary data.</text>
</comment>
<dbReference type="EMBL" id="AGZR01000009">
    <property type="protein sequence ID" value="EPD32224.1"/>
    <property type="molecule type" value="Genomic_DNA"/>
</dbReference>
<dbReference type="GO" id="GO:0005524">
    <property type="term" value="F:ATP binding"/>
    <property type="evidence" value="ECO:0007669"/>
    <property type="project" value="UniProtKB-UniRule"/>
</dbReference>
<gene>
    <name evidence="14" type="primary">murC</name>
    <name evidence="18" type="ORF">HMPREF9306_01793</name>
</gene>
<keyword evidence="19" id="KW-1185">Reference proteome</keyword>
<dbReference type="GO" id="GO:0051301">
    <property type="term" value="P:cell division"/>
    <property type="evidence" value="ECO:0007669"/>
    <property type="project" value="UniProtKB-KW"/>
</dbReference>
<evidence type="ECO:0000256" key="8">
    <source>
        <dbReference type="ARBA" id="ARBA00022840"/>
    </source>
</evidence>
<comment type="catalytic activity">
    <reaction evidence="13 14">
        <text>UDP-N-acetyl-alpha-D-muramate + L-alanine + ATP = UDP-N-acetyl-alpha-D-muramoyl-L-alanine + ADP + phosphate + H(+)</text>
        <dbReference type="Rhea" id="RHEA:23372"/>
        <dbReference type="ChEBI" id="CHEBI:15378"/>
        <dbReference type="ChEBI" id="CHEBI:30616"/>
        <dbReference type="ChEBI" id="CHEBI:43474"/>
        <dbReference type="ChEBI" id="CHEBI:57972"/>
        <dbReference type="ChEBI" id="CHEBI:70757"/>
        <dbReference type="ChEBI" id="CHEBI:83898"/>
        <dbReference type="ChEBI" id="CHEBI:456216"/>
        <dbReference type="EC" id="6.3.2.8"/>
    </reaction>
</comment>
<comment type="subcellular location">
    <subcellularLocation>
        <location evidence="1 14">Cytoplasm</location>
    </subcellularLocation>
</comment>
<dbReference type="PANTHER" id="PTHR43445:SF3">
    <property type="entry name" value="UDP-N-ACETYLMURAMATE--L-ALANINE LIGASE"/>
    <property type="match status" value="1"/>
</dbReference>
<dbReference type="Gene3D" id="3.40.1190.10">
    <property type="entry name" value="Mur-like, catalytic domain"/>
    <property type="match status" value="1"/>
</dbReference>
<dbReference type="InterPro" id="IPR000713">
    <property type="entry name" value="Mur_ligase_N"/>
</dbReference>
<sequence>MSLIEPVELVPASQAGSLHFLAIGGAGMSGLAFAYQELGACVSGCDQVESKNLRRLAAAGVPVSVGHDVNHLDGVDTLVVSSAIRQENVELVEARKRGLRVWHRSAALAALMIGKIGISVAGTHGKTTTSAMIAEILTEVGAKPSYVIGSPLASTSSSAELAEGDAFVVEADESDGSFLQYPTNIAVVTNIEADHLDNWRTTQNYHDGFTKFATATSVRHVVACADDPGAAELAEIVLSGGGKVTTYGESEKADVSLSDFNFDGLHAQTTLHTADGDFRLALQVPGKHNLLNAAAAFIVARLLGCEPAEISAAAAKFTGTLRRFQAVGSVDLPDGRVRIYDDYAHHPTELRAALKAARKVNPNGRLIACFQPHLYSRTQEFAEEFGQALSLADVAVVTDVYASREDPVEGVTGRLIVDKIDCPEVHYVEDKSELPAQLARICRGGDLVLTLGAGDVTIVGPLLVDQLAEAGASVVAR</sequence>
<dbReference type="Pfam" id="PF08245">
    <property type="entry name" value="Mur_ligase_M"/>
    <property type="match status" value="1"/>
</dbReference>
<dbReference type="GO" id="GO:0005737">
    <property type="term" value="C:cytoplasm"/>
    <property type="evidence" value="ECO:0007669"/>
    <property type="project" value="UniProtKB-SubCell"/>
</dbReference>
<dbReference type="Pfam" id="PF02875">
    <property type="entry name" value="Mur_ligase_C"/>
    <property type="match status" value="1"/>
</dbReference>
<dbReference type="HAMAP" id="MF_00046">
    <property type="entry name" value="MurC"/>
    <property type="match status" value="1"/>
</dbReference>
<feature type="binding site" evidence="14">
    <location>
        <begin position="122"/>
        <end position="128"/>
    </location>
    <ligand>
        <name>ATP</name>
        <dbReference type="ChEBI" id="CHEBI:30616"/>
    </ligand>
</feature>
<evidence type="ECO:0000313" key="19">
    <source>
        <dbReference type="Proteomes" id="UP000014417"/>
    </source>
</evidence>
<evidence type="ECO:0000256" key="14">
    <source>
        <dbReference type="HAMAP-Rule" id="MF_00046"/>
    </source>
</evidence>
<dbReference type="Gene3D" id="3.90.190.20">
    <property type="entry name" value="Mur ligase, C-terminal domain"/>
    <property type="match status" value="1"/>
</dbReference>
<dbReference type="InterPro" id="IPR004101">
    <property type="entry name" value="Mur_ligase_C"/>
</dbReference>
<organism evidence="18 19">
    <name type="scientific">Propionimicrobium lymphophilum ACS-093-V-SCH5</name>
    <dbReference type="NCBI Taxonomy" id="883161"/>
    <lineage>
        <taxon>Bacteria</taxon>
        <taxon>Bacillati</taxon>
        <taxon>Actinomycetota</taxon>
        <taxon>Actinomycetes</taxon>
        <taxon>Propionibacteriales</taxon>
        <taxon>Propionibacteriaceae</taxon>
        <taxon>Propionimicrobium</taxon>
    </lineage>
</organism>
<keyword evidence="10 14" id="KW-0573">Peptidoglycan synthesis</keyword>
<evidence type="ECO:0000259" key="15">
    <source>
        <dbReference type="Pfam" id="PF01225"/>
    </source>
</evidence>
<dbReference type="OrthoDB" id="9804126at2"/>
<feature type="domain" description="Mur ligase C-terminal" evidence="16">
    <location>
        <begin position="322"/>
        <end position="454"/>
    </location>
</feature>
<accession>S2WWX6</accession>
<keyword evidence="7 14" id="KW-0547">Nucleotide-binding</keyword>
<dbReference type="NCBIfam" id="TIGR01082">
    <property type="entry name" value="murC"/>
    <property type="match status" value="1"/>
</dbReference>
<evidence type="ECO:0000256" key="1">
    <source>
        <dbReference type="ARBA" id="ARBA00004496"/>
    </source>
</evidence>
<evidence type="ECO:0000256" key="12">
    <source>
        <dbReference type="ARBA" id="ARBA00023316"/>
    </source>
</evidence>
<dbReference type="UniPathway" id="UPA00219"/>
<name>S2WWX6_9ACTN</name>
<dbReference type="PATRIC" id="fig|883161.3.peg.1780"/>
<reference evidence="18 19" key="1">
    <citation type="submission" date="2013-04" db="EMBL/GenBank/DDBJ databases">
        <title>The Genome Sequence of Propionimicrobium lymphophilum ACS-093-V-SCH5.</title>
        <authorList>
            <consortium name="The Broad Institute Genomics Platform"/>
            <person name="Earl A."/>
            <person name="Ward D."/>
            <person name="Feldgarden M."/>
            <person name="Gevers D."/>
            <person name="Saerens B."/>
            <person name="Vaneechoutte M."/>
            <person name="Walker B."/>
            <person name="Young S."/>
            <person name="Zeng Q."/>
            <person name="Gargeya S."/>
            <person name="Fitzgerald M."/>
            <person name="Haas B."/>
            <person name="Abouelleil A."/>
            <person name="Allen A.W."/>
            <person name="Alvarado L."/>
            <person name="Arachchi H.M."/>
            <person name="Berlin A.M."/>
            <person name="Chapman S.B."/>
            <person name="Gainer-Dewar J."/>
            <person name="Goldberg J."/>
            <person name="Griggs A."/>
            <person name="Gujja S."/>
            <person name="Hansen M."/>
            <person name="Howarth C."/>
            <person name="Imamovic A."/>
            <person name="Ireland A."/>
            <person name="Larimer J."/>
            <person name="McCowan C."/>
            <person name="Murphy C."/>
            <person name="Pearson M."/>
            <person name="Poon T.W."/>
            <person name="Priest M."/>
            <person name="Roberts A."/>
            <person name="Saif S."/>
            <person name="Shea T."/>
            <person name="Sisk P."/>
            <person name="Sykes S."/>
            <person name="Wortman J."/>
            <person name="Nusbaum C."/>
            <person name="Birren B."/>
        </authorList>
    </citation>
    <scope>NUCLEOTIDE SEQUENCE [LARGE SCALE GENOMIC DNA]</scope>
    <source>
        <strain evidence="18 19">ACS-093-V-SCH5</strain>
    </source>
</reference>
<keyword evidence="6 14" id="KW-0132">Cell division</keyword>
<keyword evidence="9 14" id="KW-0133">Cell shape</keyword>
<comment type="function">
    <text evidence="14">Cell wall formation.</text>
</comment>
<dbReference type="InterPro" id="IPR050061">
    <property type="entry name" value="MurCDEF_pg_biosynth"/>
</dbReference>
<evidence type="ECO:0000256" key="6">
    <source>
        <dbReference type="ARBA" id="ARBA00022618"/>
    </source>
</evidence>
<evidence type="ECO:0000313" key="18">
    <source>
        <dbReference type="EMBL" id="EPD32224.1"/>
    </source>
</evidence>
<keyword evidence="11 14" id="KW-0131">Cell cycle</keyword>
<dbReference type="InterPro" id="IPR036615">
    <property type="entry name" value="Mur_ligase_C_dom_sf"/>
</dbReference>
<evidence type="ECO:0000259" key="17">
    <source>
        <dbReference type="Pfam" id="PF08245"/>
    </source>
</evidence>
<dbReference type="SUPFAM" id="SSF53244">
    <property type="entry name" value="MurD-like peptide ligases, peptide-binding domain"/>
    <property type="match status" value="1"/>
</dbReference>
<keyword evidence="5 14" id="KW-0436">Ligase</keyword>
<dbReference type="GO" id="GO:0009252">
    <property type="term" value="P:peptidoglycan biosynthetic process"/>
    <property type="evidence" value="ECO:0007669"/>
    <property type="project" value="UniProtKB-UniRule"/>
</dbReference>
<dbReference type="EC" id="6.3.2.8" evidence="3 14"/>
<dbReference type="AlphaFoldDB" id="S2WWX6"/>
<dbReference type="STRING" id="883161.HMPREF9306_01793"/>
<dbReference type="HOGENOM" id="CLU_028104_2_2_11"/>
<keyword evidence="12 14" id="KW-0961">Cell wall biogenesis/degradation</keyword>
<evidence type="ECO:0000256" key="4">
    <source>
        <dbReference type="ARBA" id="ARBA00022490"/>
    </source>
</evidence>
<evidence type="ECO:0000256" key="9">
    <source>
        <dbReference type="ARBA" id="ARBA00022960"/>
    </source>
</evidence>
<dbReference type="GO" id="GO:0008763">
    <property type="term" value="F:UDP-N-acetylmuramate-L-alanine ligase activity"/>
    <property type="evidence" value="ECO:0007669"/>
    <property type="project" value="UniProtKB-UniRule"/>
</dbReference>
<evidence type="ECO:0000256" key="10">
    <source>
        <dbReference type="ARBA" id="ARBA00022984"/>
    </source>
</evidence>
<dbReference type="SUPFAM" id="SSF53623">
    <property type="entry name" value="MurD-like peptide ligases, catalytic domain"/>
    <property type="match status" value="1"/>
</dbReference>
<evidence type="ECO:0000256" key="11">
    <source>
        <dbReference type="ARBA" id="ARBA00023306"/>
    </source>
</evidence>
<dbReference type="GO" id="GO:0071555">
    <property type="term" value="P:cell wall organization"/>
    <property type="evidence" value="ECO:0007669"/>
    <property type="project" value="UniProtKB-KW"/>
</dbReference>
<protein>
    <recommendedName>
        <fullName evidence="3 14">UDP-N-acetylmuramate--L-alanine ligase</fullName>
        <ecNumber evidence="3 14">6.3.2.8</ecNumber>
    </recommendedName>
    <alternativeName>
        <fullName evidence="14">UDP-N-acetylmuramoyl-L-alanine synthetase</fullName>
    </alternativeName>
</protein>
<dbReference type="InterPro" id="IPR036565">
    <property type="entry name" value="Mur-like_cat_sf"/>
</dbReference>
<evidence type="ECO:0000256" key="3">
    <source>
        <dbReference type="ARBA" id="ARBA00012211"/>
    </source>
</evidence>
<dbReference type="PANTHER" id="PTHR43445">
    <property type="entry name" value="UDP-N-ACETYLMURAMATE--L-ALANINE LIGASE-RELATED"/>
    <property type="match status" value="1"/>
</dbReference>
<dbReference type="Proteomes" id="UP000014417">
    <property type="component" value="Unassembled WGS sequence"/>
</dbReference>